<dbReference type="SUPFAM" id="SSF48452">
    <property type="entry name" value="TPR-like"/>
    <property type="match status" value="2"/>
</dbReference>
<evidence type="ECO:0000256" key="2">
    <source>
        <dbReference type="ARBA" id="ARBA00022490"/>
    </source>
</evidence>
<feature type="repeat" description="TPR" evidence="6">
    <location>
        <begin position="89"/>
        <end position="122"/>
    </location>
</feature>
<dbReference type="FunFam" id="1.25.40.10:FF:000027">
    <property type="entry name" value="stress-induced-phosphoprotein 1 isoform X1"/>
    <property type="match status" value="1"/>
</dbReference>
<evidence type="ECO:0000256" key="3">
    <source>
        <dbReference type="ARBA" id="ARBA00022737"/>
    </source>
</evidence>
<evidence type="ECO:0000259" key="7">
    <source>
        <dbReference type="SMART" id="SM00727"/>
    </source>
</evidence>
<dbReference type="GO" id="GO:0051879">
    <property type="term" value="F:Hsp90 protein binding"/>
    <property type="evidence" value="ECO:0007669"/>
    <property type="project" value="TreeGrafter"/>
</dbReference>
<dbReference type="GO" id="GO:0005737">
    <property type="term" value="C:cytoplasm"/>
    <property type="evidence" value="ECO:0007669"/>
    <property type="project" value="UniProtKB-SubCell"/>
</dbReference>
<dbReference type="SMART" id="SM00028">
    <property type="entry name" value="TPR"/>
    <property type="match status" value="6"/>
</dbReference>
<evidence type="ECO:0000256" key="4">
    <source>
        <dbReference type="ARBA" id="ARBA00022803"/>
    </source>
</evidence>
<name>A0A6G1SIP6_9ACAR</name>
<keyword evidence="3" id="KW-0677">Repeat</keyword>
<sequence>MSGDQQQPVDREAALKEKTLGNELYKAKKFAEAIEHYNKAIEFDRTDMTFLNNKAAAYYENGEYDECIKQCQQAIDVGRENRADFKLIAKAFSRMASAYFKQGHLEQARTFFQKSLSEHRTPDTLSKLNEVEKILKEREMKAYIDPEKSLEEKTKGNEFFQKGDYPTAIKHYTEAIRRNPDDAKLYSNRAACYQKLAEFKMACDDADQCIKRDPKFVKAYIRKGMALLAMKKTTEAAEAFQGALELDENNQEAIEGYRKALTSADPEEMRKRALQNPEVQEILKDPAMQLILQQGQSDPKALREHLQNPDVAKKFQKLMEAGIVQLR</sequence>
<proteinExistence type="predicted"/>
<feature type="domain" description="STI1" evidence="7">
    <location>
        <begin position="276"/>
        <end position="315"/>
    </location>
</feature>
<reference evidence="8" key="1">
    <citation type="submission" date="2018-10" db="EMBL/GenBank/DDBJ databases">
        <title>Transcriptome assembly of Aceria tosichella (Wheat curl mite) Type 2.</title>
        <authorList>
            <person name="Scully E.D."/>
            <person name="Geib S.M."/>
            <person name="Palmer N.A."/>
            <person name="Gupta A.K."/>
            <person name="Sarath G."/>
            <person name="Tatineni S."/>
        </authorList>
    </citation>
    <scope>NUCLEOTIDE SEQUENCE</scope>
    <source>
        <strain evidence="8">LincolnNE</strain>
    </source>
</reference>
<dbReference type="InterPro" id="IPR041243">
    <property type="entry name" value="STI1/HOP_DP"/>
</dbReference>
<evidence type="ECO:0000256" key="5">
    <source>
        <dbReference type="ARBA" id="ARBA00026193"/>
    </source>
</evidence>
<dbReference type="PANTHER" id="PTHR22904:SF523">
    <property type="entry name" value="STRESS-INDUCED-PHOSPHOPROTEIN 1"/>
    <property type="match status" value="1"/>
</dbReference>
<dbReference type="InterPro" id="IPR011990">
    <property type="entry name" value="TPR-like_helical_dom_sf"/>
</dbReference>
<dbReference type="Gene3D" id="1.10.260.100">
    <property type="match status" value="1"/>
</dbReference>
<evidence type="ECO:0000313" key="8">
    <source>
        <dbReference type="EMBL" id="MDE50239.1"/>
    </source>
</evidence>
<dbReference type="EMBL" id="GGYP01005468">
    <property type="protein sequence ID" value="MDE50239.1"/>
    <property type="molecule type" value="Transcribed_RNA"/>
</dbReference>
<dbReference type="PROSITE" id="PS50005">
    <property type="entry name" value="TPR"/>
    <property type="match status" value="4"/>
</dbReference>
<dbReference type="Pfam" id="PF13424">
    <property type="entry name" value="TPR_12"/>
    <property type="match status" value="1"/>
</dbReference>
<feature type="repeat" description="TPR" evidence="6">
    <location>
        <begin position="14"/>
        <end position="47"/>
    </location>
</feature>
<keyword evidence="4 6" id="KW-0802">TPR repeat</keyword>
<organism evidence="8">
    <name type="scientific">Aceria tosichella</name>
    <name type="common">wheat curl mite</name>
    <dbReference type="NCBI Taxonomy" id="561515"/>
    <lineage>
        <taxon>Eukaryota</taxon>
        <taxon>Metazoa</taxon>
        <taxon>Ecdysozoa</taxon>
        <taxon>Arthropoda</taxon>
        <taxon>Chelicerata</taxon>
        <taxon>Arachnida</taxon>
        <taxon>Acari</taxon>
        <taxon>Acariformes</taxon>
        <taxon>Trombidiformes</taxon>
        <taxon>Prostigmata</taxon>
        <taxon>Eupodina</taxon>
        <taxon>Eriophyoidea</taxon>
        <taxon>Eriophyidae</taxon>
        <taxon>Eriophyinae</taxon>
        <taxon>Aceriini</taxon>
        <taxon>Aceria</taxon>
    </lineage>
</organism>
<gene>
    <name evidence="8" type="primary">STIP1</name>
    <name evidence="8" type="ORF">g.14269</name>
</gene>
<dbReference type="FunFam" id="1.25.40.10:FF:000010">
    <property type="entry name" value="Stress-induced phosphoprotein 1"/>
    <property type="match status" value="1"/>
</dbReference>
<dbReference type="InterPro" id="IPR019734">
    <property type="entry name" value="TPR_rpt"/>
</dbReference>
<dbReference type="InterPro" id="IPR013105">
    <property type="entry name" value="TPR_2"/>
</dbReference>
<feature type="repeat" description="TPR" evidence="6">
    <location>
        <begin position="217"/>
        <end position="250"/>
    </location>
</feature>
<protein>
    <recommendedName>
        <fullName evidence="5">Stress-induced-phosphoprotein 1</fullName>
    </recommendedName>
</protein>
<dbReference type="Pfam" id="PF00515">
    <property type="entry name" value="TPR_1"/>
    <property type="match status" value="1"/>
</dbReference>
<keyword evidence="2" id="KW-0963">Cytoplasm</keyword>
<dbReference type="Pfam" id="PF07719">
    <property type="entry name" value="TPR_2"/>
    <property type="match status" value="1"/>
</dbReference>
<dbReference type="AlphaFoldDB" id="A0A6G1SIP6"/>
<dbReference type="Gene3D" id="1.25.40.10">
    <property type="entry name" value="Tetratricopeptide repeat domain"/>
    <property type="match status" value="2"/>
</dbReference>
<dbReference type="InterPro" id="IPR006636">
    <property type="entry name" value="STI1_HS-bd"/>
</dbReference>
<accession>A0A6G1SIP6</accession>
<dbReference type="Pfam" id="PF17830">
    <property type="entry name" value="STI1-HOP_DP"/>
    <property type="match status" value="1"/>
</dbReference>
<feature type="repeat" description="TPR" evidence="6">
    <location>
        <begin position="149"/>
        <end position="182"/>
    </location>
</feature>
<dbReference type="FunFam" id="1.10.260.100:FF:000002">
    <property type="entry name" value="Stress-induced-phosphoprotein 1 (Hsp70/Hsp90-organizing)"/>
    <property type="match status" value="1"/>
</dbReference>
<evidence type="ECO:0000256" key="6">
    <source>
        <dbReference type="PROSITE-ProRule" id="PRU00339"/>
    </source>
</evidence>
<dbReference type="SMART" id="SM00727">
    <property type="entry name" value="STI1"/>
    <property type="match status" value="1"/>
</dbReference>
<dbReference type="PANTHER" id="PTHR22904">
    <property type="entry name" value="TPR REPEAT CONTAINING PROTEIN"/>
    <property type="match status" value="1"/>
</dbReference>
<dbReference type="Pfam" id="PF13414">
    <property type="entry name" value="TPR_11"/>
    <property type="match status" value="1"/>
</dbReference>
<evidence type="ECO:0000256" key="1">
    <source>
        <dbReference type="ARBA" id="ARBA00004496"/>
    </source>
</evidence>
<comment type="subcellular location">
    <subcellularLocation>
        <location evidence="1">Cytoplasm</location>
    </subcellularLocation>
</comment>